<dbReference type="Proteomes" id="UP000325466">
    <property type="component" value="Unassembled WGS sequence"/>
</dbReference>
<gene>
    <name evidence="1" type="ORF">RAJCM14343_3361</name>
</gene>
<reference evidence="1 2" key="1">
    <citation type="journal article" date="2018" name="Biodegradation">
        <title>1,4-Dioxane degradation characteristics of Rhodococcus aetherivorans JCM 14343.</title>
        <authorList>
            <person name="Inoue D."/>
            <person name="Tsunoda T."/>
            <person name="Yamamoto N."/>
            <person name="Ike M."/>
            <person name="Sei K."/>
        </authorList>
    </citation>
    <scope>NUCLEOTIDE SEQUENCE [LARGE SCALE GENOMIC DNA]</scope>
    <source>
        <strain evidence="1 2">JCM 14343</strain>
    </source>
</reference>
<evidence type="ECO:0000313" key="1">
    <source>
        <dbReference type="EMBL" id="GES38101.1"/>
    </source>
</evidence>
<sequence>MARGAYDAMVAAFLDMDRRQSVAEAAVTASHDLAPQRGLRREWEPVREACYRAAETYLHLARTEPTDPLAPAPAYEQALQQIGLATRTLDQFYDRHRAHLEHSVAVAQTVPQLARQVRTEAQAAAALVDAPEHAAYADYPSVRSAANALDAEVRALDSAVGTGAVRTAARRAEEAAIALRRALAQAPDKAESARKAVASVTTRLSAVRTRAESLAPAFSALLREFNAASSADLSGNERAAREFLDRADADVTAARTASAGNRPEQALELTAAARASLTQAERYVDAVTERLSVLRAVRRDPAAKVEQVRFRLRDAQQLAVQRGLTAEWGSVLDAQLDRIDRAVGSLTGVHPDYWAYVRELDAVSRFIAGVVQRMRGRTEEA</sequence>
<proteinExistence type="predicted"/>
<keyword evidence="2" id="KW-1185">Reference proteome</keyword>
<evidence type="ECO:0000313" key="2">
    <source>
        <dbReference type="Proteomes" id="UP000325466"/>
    </source>
</evidence>
<protein>
    <submittedName>
        <fullName evidence="1">Uncharacterized protein</fullName>
    </submittedName>
</protein>
<name>A0ABQ0YNR1_9NOCA</name>
<organism evidence="1 2">
    <name type="scientific">Rhodococcus aetherivorans</name>
    <dbReference type="NCBI Taxonomy" id="191292"/>
    <lineage>
        <taxon>Bacteria</taxon>
        <taxon>Bacillati</taxon>
        <taxon>Actinomycetota</taxon>
        <taxon>Actinomycetes</taxon>
        <taxon>Mycobacteriales</taxon>
        <taxon>Nocardiaceae</taxon>
        <taxon>Rhodococcus</taxon>
    </lineage>
</organism>
<comment type="caution">
    <text evidence="1">The sequence shown here is derived from an EMBL/GenBank/DDBJ whole genome shotgun (WGS) entry which is preliminary data.</text>
</comment>
<accession>A0ABQ0YNR1</accession>
<dbReference type="EMBL" id="BLAH01000091">
    <property type="protein sequence ID" value="GES38101.1"/>
    <property type="molecule type" value="Genomic_DNA"/>
</dbReference>